<dbReference type="Proteomes" id="UP000002277">
    <property type="component" value="Chromosome 1"/>
</dbReference>
<feature type="region of interest" description="Disordered" evidence="14">
    <location>
        <begin position="1192"/>
        <end position="1241"/>
    </location>
</feature>
<dbReference type="InterPro" id="IPR008160">
    <property type="entry name" value="Collagen"/>
</dbReference>
<evidence type="ECO:0000256" key="9">
    <source>
        <dbReference type="ARBA" id="ARBA00023278"/>
    </source>
</evidence>
<evidence type="ECO:0000256" key="2">
    <source>
        <dbReference type="ARBA" id="ARBA00022525"/>
    </source>
</evidence>
<comment type="function">
    <text evidence="11">Involved in mediating cell attachment and inducing integrin-mediated cellular reactions, such as cell spreading and alterations in cell morphology.</text>
</comment>
<feature type="region of interest" description="Disordered" evidence="14">
    <location>
        <begin position="698"/>
        <end position="748"/>
    </location>
</feature>
<feature type="compositionally biased region" description="Pro residues" evidence="14">
    <location>
        <begin position="1058"/>
        <end position="1068"/>
    </location>
</feature>
<reference evidence="17" key="2">
    <citation type="submission" date="2025-08" db="UniProtKB">
        <authorList>
            <consortium name="Ensembl"/>
        </authorList>
    </citation>
    <scope>IDENTIFICATION</scope>
</reference>
<dbReference type="SUPFAM" id="SSF49899">
    <property type="entry name" value="Concanavalin A-like lectins/glucanases"/>
    <property type="match status" value="1"/>
</dbReference>
<reference evidence="17 18" key="1">
    <citation type="journal article" date="2005" name="Nature">
        <title>Initial sequence of the chimpanzee genome and comparison with the human genome.</title>
        <authorList>
            <consortium name="Chimpanzee sequencing and analysis consortium"/>
        </authorList>
    </citation>
    <scope>NUCLEOTIDE SEQUENCE [LARGE SCALE GENOMIC DNA]</scope>
</reference>
<keyword evidence="8" id="KW-0325">Glycoprotein</keyword>
<organism evidence="17 18">
    <name type="scientific">Pan troglodytes</name>
    <name type="common">Chimpanzee</name>
    <dbReference type="NCBI Taxonomy" id="9598"/>
    <lineage>
        <taxon>Eukaryota</taxon>
        <taxon>Metazoa</taxon>
        <taxon>Chordata</taxon>
        <taxon>Craniata</taxon>
        <taxon>Vertebrata</taxon>
        <taxon>Euteleostomi</taxon>
        <taxon>Mammalia</taxon>
        <taxon>Eutheria</taxon>
        <taxon>Euarchontoglires</taxon>
        <taxon>Primates</taxon>
        <taxon>Haplorrhini</taxon>
        <taxon>Catarrhini</taxon>
        <taxon>Hominidae</taxon>
        <taxon>Pan</taxon>
    </lineage>
</organism>
<evidence type="ECO:0000256" key="5">
    <source>
        <dbReference type="ARBA" id="ARBA00022737"/>
    </source>
</evidence>
<sequence length="1328" mass="135640">MWVSWAPGLWLLGLWATFGHGANTGAQCPPSQQEGLKLEHSSSLPANVTGFNLIHRLSLMKMSAIKKIRNPKGPLILRLGAAPVTQPTRRVFPRGLPEEFALVLTLLLKKHTHQKTWYLFQVTDANGYPQISLEVNSQERSLELRAQGQDGDFVSCIFPVPQLFDLRWHKLMLSVAGRVASVHVDCSSASSQPLGPRRPMRPVGHVFLGLDAEQGKPVSFDLQQVHIYCDPELVLEEGCCEILPAGCPPETSKARRDTQSNELIEINPQSEGKVYTRCFCLEEPQNSQVGGQDRWISGESFLKAPMCPLWSYLPFWFHSQGGKGERGLPGPPGSKGEKGARPLGRDCDPLPLSTLCSPVQCAEGPKGEKGESGALGPSGLPGSTGEKRSVSLGPKVVDVCGVEMGWQGRGGSSLMPTLCLCQGDPGFVGPEGLAGEPGPPGLPGPPGMGLPGTPGDPCEVCPTLPEGFQNFVGLPGKPGPKGEPGDPVPARGDPGIQGIKGEKGEPCLSCSSVVGAQHLVSSTGASGDVGSPGFGLPGLPVRRPGLSGEPGVRGPAGPKGEKVSQAGWLGSGSLLHKKNQDCRASWGLNGSEAPRGFSSARSVRGLGRVFRGVQGVLAWVPAPGDGCTACPSLQGTVTDMAGRPGQPGPKGEQGPEGVGRPGKPGQPGLPGVQGPPGLKGVQVCVSLGALGCSYGLPGPRGPPGPTGEKGAQGSPGVKGATGPVGPPGASVSGPPGRDGQQGQTGLRGTPVSTVLLYFQGEPGECSCPSRGDLIFSGMPSSLLALTLFSFPQGPPGIPGPPGPPGVPGLQVKGEKRMRIGPSCPSLTQAPLLSPLPDQSICGDCVQGQRAHPGYLVEKGEKGDQGIPGVPGLDNCAQCFLSLERPRAEEARGDNSEGDPGCVGSPGLPGPPGLPGQRGEEVRPGMRIHPQGSWGPLWPPSYPVRGEQKCWGAIHHVCLSLQGPPGQPGYPGATGPPGLPVSKGTLAGEWGPPGSEGLPGPPGPVGPRGERGPQGNSGEKGDQVSDDWDPAAGRQGRSWGLKGDRGATGERGLAGLPGQPGPPGHPGPPVRSHILQHSPGGKSQLAQGLLSTGDPGAAGQKGQAGEKGRAGMPGGPGKSGSMGPVGPPGPAGERGHPGAPGPSGSPGLPGVPGSMGDMVNYDEIKRFIRQEIIKMFDERMAYYTSRMQFPMEMAAAPGRPGPPGKDGAPGRPGAPGSPGLPGQIGREGRQGLPGVRGLPGTKGEKGDIGIGIAGENGLPGPPGPQGPPGYGKMGATGPMGQQGIPGIPGPPGPMGQPGKAGHCNPSDCFGAMPMEQQYPPMKTMKGPFG</sequence>
<dbReference type="Gene3D" id="2.60.120.200">
    <property type="match status" value="1"/>
</dbReference>
<keyword evidence="4 15" id="KW-0732">Signal</keyword>
<dbReference type="GeneTree" id="ENSGT00940000161782"/>
<dbReference type="VGNC" id="VGNC:10677">
    <property type="gene designation" value="COL16A1"/>
</dbReference>
<feature type="chain" id="PRO_5014118639" description="Collagen alpha-1(XVI) chain" evidence="15">
    <location>
        <begin position="22"/>
        <end position="1328"/>
    </location>
</feature>
<feature type="compositionally biased region" description="Low complexity" evidence="14">
    <location>
        <begin position="1144"/>
        <end position="1153"/>
    </location>
</feature>
<dbReference type="EMBL" id="AACZ04072190">
    <property type="status" value="NOT_ANNOTATED_CDS"/>
    <property type="molecule type" value="Genomic_DNA"/>
</dbReference>
<evidence type="ECO:0000256" key="1">
    <source>
        <dbReference type="ARBA" id="ARBA00004498"/>
    </source>
</evidence>
<feature type="compositionally biased region" description="Low complexity" evidence="14">
    <location>
        <begin position="372"/>
        <end position="384"/>
    </location>
</feature>
<feature type="domain" description="Thrombospondin-like N-terminal" evidence="16">
    <location>
        <begin position="50"/>
        <end position="231"/>
    </location>
</feature>
<dbReference type="Bgee" id="ENSPTRG00000000464">
    <property type="expression patterns" value="Expressed in colon and 21 other cell types or tissues"/>
</dbReference>
<feature type="region of interest" description="Disordered" evidence="14">
    <location>
        <begin position="362"/>
        <end position="390"/>
    </location>
</feature>
<evidence type="ECO:0000256" key="8">
    <source>
        <dbReference type="ARBA" id="ARBA00023180"/>
    </source>
</evidence>
<gene>
    <name evidence="17 19" type="primary">COL16A1</name>
</gene>
<evidence type="ECO:0000256" key="3">
    <source>
        <dbReference type="ARBA" id="ARBA00022530"/>
    </source>
</evidence>
<evidence type="ECO:0000313" key="19">
    <source>
        <dbReference type="VGNC" id="VGNC:10677"/>
    </source>
</evidence>
<dbReference type="Pfam" id="PF01391">
    <property type="entry name" value="Collagen"/>
    <property type="match status" value="4"/>
</dbReference>
<dbReference type="FunFam" id="2.60.120.200:FF:000094">
    <property type="entry name" value="Collagen type XVI alpha 1 chain"/>
    <property type="match status" value="1"/>
</dbReference>
<evidence type="ECO:0000313" key="18">
    <source>
        <dbReference type="Proteomes" id="UP000002277"/>
    </source>
</evidence>
<evidence type="ECO:0000259" key="16">
    <source>
        <dbReference type="SMART" id="SM00210"/>
    </source>
</evidence>
<feature type="compositionally biased region" description="Low complexity" evidence="14">
    <location>
        <begin position="987"/>
        <end position="997"/>
    </location>
</feature>
<evidence type="ECO:0000256" key="14">
    <source>
        <dbReference type="SAM" id="MobiDB-lite"/>
    </source>
</evidence>
<dbReference type="GO" id="GO:0007155">
    <property type="term" value="P:cell adhesion"/>
    <property type="evidence" value="ECO:0007669"/>
    <property type="project" value="UniProtKB-KW"/>
</dbReference>
<evidence type="ECO:0000256" key="12">
    <source>
        <dbReference type="ARBA" id="ARBA00063879"/>
    </source>
</evidence>
<feature type="region of interest" description="Disordered" evidence="14">
    <location>
        <begin position="886"/>
        <end position="922"/>
    </location>
</feature>
<dbReference type="PANTHER" id="PTHR37456:SF6">
    <property type="entry name" value="COLLAGEN ALPHA-1(XXIII) CHAIN-LIKE ISOFORM X2"/>
    <property type="match status" value="1"/>
</dbReference>
<keyword evidence="6" id="KW-0130">Cell adhesion</keyword>
<evidence type="ECO:0000256" key="13">
    <source>
        <dbReference type="ARBA" id="ARBA00074547"/>
    </source>
</evidence>
<dbReference type="PANTHER" id="PTHR37456">
    <property type="entry name" value="SI:CH211-266K2.1"/>
    <property type="match status" value="1"/>
</dbReference>
<name>A0A2I3RJW2_PANTR</name>
<keyword evidence="5" id="KW-0677">Repeat</keyword>
<feature type="compositionally biased region" description="Low complexity" evidence="14">
    <location>
        <begin position="715"/>
        <end position="735"/>
    </location>
</feature>
<reference evidence="17" key="3">
    <citation type="submission" date="2025-09" db="UniProtKB">
        <authorList>
            <consortium name="Ensembl"/>
        </authorList>
    </citation>
    <scope>IDENTIFICATION</scope>
</reference>
<dbReference type="GO" id="GO:0005788">
    <property type="term" value="C:endoplasmic reticulum lumen"/>
    <property type="evidence" value="ECO:0007669"/>
    <property type="project" value="UniProtKB-ARBA"/>
</dbReference>
<keyword evidence="9" id="KW-0379">Hydroxylation</keyword>
<dbReference type="GO" id="GO:0005581">
    <property type="term" value="C:collagen trimer"/>
    <property type="evidence" value="ECO:0007669"/>
    <property type="project" value="UniProtKB-KW"/>
</dbReference>
<evidence type="ECO:0000256" key="4">
    <source>
        <dbReference type="ARBA" id="ARBA00022729"/>
    </source>
</evidence>
<feature type="region of interest" description="Disordered" evidence="14">
    <location>
        <begin position="967"/>
        <end position="1153"/>
    </location>
</feature>
<keyword evidence="2" id="KW-0964">Secreted</keyword>
<evidence type="ECO:0000256" key="15">
    <source>
        <dbReference type="SAM" id="SignalP"/>
    </source>
</evidence>
<keyword evidence="7" id="KW-0176">Collagen</keyword>
<comment type="subcellular location">
    <subcellularLocation>
        <location evidence="1">Secreted</location>
        <location evidence="1">Extracellular space</location>
        <location evidence="1">Extracellular matrix</location>
    </subcellularLocation>
</comment>
<protein>
    <recommendedName>
        <fullName evidence="13">Collagen alpha-1(XVI) chain</fullName>
    </recommendedName>
</protein>
<dbReference type="InterPro" id="IPR013320">
    <property type="entry name" value="ConA-like_dom_sf"/>
</dbReference>
<feature type="compositionally biased region" description="Gly residues" evidence="14">
    <location>
        <begin position="1110"/>
        <end position="1119"/>
    </location>
</feature>
<evidence type="ECO:0000256" key="7">
    <source>
        <dbReference type="ARBA" id="ARBA00023119"/>
    </source>
</evidence>
<dbReference type="SMART" id="SM00210">
    <property type="entry name" value="TSPN"/>
    <property type="match status" value="1"/>
</dbReference>
<keyword evidence="3" id="KW-0272">Extracellular matrix</keyword>
<evidence type="ECO:0000256" key="6">
    <source>
        <dbReference type="ARBA" id="ARBA00022889"/>
    </source>
</evidence>
<evidence type="ECO:0000313" key="17">
    <source>
        <dbReference type="Ensembl" id="ENSPTRP00000064974.1"/>
    </source>
</evidence>
<comment type="subunit">
    <text evidence="12">Homotrimer. Interacts with FBN1, fibronectin and integrins ITGA1/ITGB1 and ITGA2/ITGB1. Integrin ITGA1/ITGB1 binds to a unique site within COL16A1 located close to its C-terminal end between collagenous domains COL1-COL3.</text>
</comment>
<keyword evidence="18" id="KW-1185">Reference proteome</keyword>
<accession>A0A2I3RJW2</accession>
<feature type="compositionally biased region" description="Basic and acidic residues" evidence="14">
    <location>
        <begin position="335"/>
        <end position="344"/>
    </location>
</feature>
<evidence type="ECO:0000256" key="10">
    <source>
        <dbReference type="ARBA" id="ARBA00049648"/>
    </source>
</evidence>
<feature type="signal peptide" evidence="15">
    <location>
        <begin position="1"/>
        <end position="21"/>
    </location>
</feature>
<comment type="similarity">
    <text evidence="10">Belongs to the fibril-associated collagens with interrupted helices (FACIT) family.</text>
</comment>
<dbReference type="InterPro" id="IPR048287">
    <property type="entry name" value="TSPN-like_N"/>
</dbReference>
<evidence type="ECO:0000256" key="11">
    <source>
        <dbReference type="ARBA" id="ARBA00057339"/>
    </source>
</evidence>
<feature type="region of interest" description="Disordered" evidence="14">
    <location>
        <begin position="323"/>
        <end position="344"/>
    </location>
</feature>
<proteinExistence type="inferred from homology"/>
<dbReference type="Ensembl" id="ENSPTRT00000084895.1">
    <property type="protein sequence ID" value="ENSPTRP00000064974.1"/>
    <property type="gene ID" value="ENSPTRG00000000464.7"/>
</dbReference>
<dbReference type="InterPro" id="IPR050938">
    <property type="entry name" value="Collagen_Structural_Proteins"/>
</dbReference>
<feature type="region of interest" description="Disordered" evidence="14">
    <location>
        <begin position="637"/>
        <end position="675"/>
    </location>
</feature>